<dbReference type="RefSeq" id="XP_067543602.1">
    <property type="nucleotide sequence ID" value="XM_067688414.1"/>
</dbReference>
<name>A0A177EAA4_9MICR</name>
<gene>
    <name evidence="3" type="ORF">NEDG_00996</name>
</gene>
<dbReference type="STRING" id="1805483.A0A177EAA4"/>
<organism evidence="3 4">
    <name type="scientific">Nematocida displodere</name>
    <dbReference type="NCBI Taxonomy" id="1805483"/>
    <lineage>
        <taxon>Eukaryota</taxon>
        <taxon>Fungi</taxon>
        <taxon>Fungi incertae sedis</taxon>
        <taxon>Microsporidia</taxon>
        <taxon>Nematocida</taxon>
    </lineage>
</organism>
<evidence type="ECO:0000256" key="1">
    <source>
        <dbReference type="PROSITE-ProRule" id="PRU00117"/>
    </source>
</evidence>
<dbReference type="Proteomes" id="UP000185944">
    <property type="component" value="Unassembled WGS sequence"/>
</dbReference>
<dbReference type="GeneID" id="93647346"/>
<proteinExistence type="predicted"/>
<dbReference type="InterPro" id="IPR036612">
    <property type="entry name" value="KH_dom_type_1_sf"/>
</dbReference>
<sequence>MFPCLFASAKINWEDVKTFHFFLFSSSSADWQLTKALNDVERRFIALGSLSYARVGGVAAKVSLMVTKDTAQDEVLRGVQSVFPHAVKINLPPYLLSNKEGFLLSIERVSQWNGARIEVTYALSSFGVTIFGTVEQTSKTKTEIYRLVEEFLGNETRTAKSYVQAPALINSGVRVYFETKIFSNRALFSKNSANDIFPKLDQKGKVFRKLMPIDKIKLAYIMTYTKDTIEDILALNDAYIDKIVEEAGLSYLAVSSLSEKDLVEAVSELSLLFASIVSVHIQTISLHSAARVFVLEMGGFLVVIGESAEIKKILRETDLTCELQMDISASIEEFICGKKNGKINKVAKESQCTLFVRKTEPLLEIALVIQGGAKNIEFSLSMIEDELPAEYSFYLHEKHHKRIIGYGGKSIQRLMKKHGVYIKFDSCAHKGHNVVIRTPKKNKESLHRMYKEVMELAGEVPEMSLGVWTKFSLIDFYAISFGIYKLNSGSVAVFLNEPLEVFYFLVPGTRPDAIFKAKPLCTIDGSAVVPSIDPDFKGTLITTNFWKKKSGISMYMANGYDPLLFSEEALWSKKWSLSLPGTWQRALWGERRFFRM</sequence>
<dbReference type="VEuPathDB" id="MicrosporidiaDB:NEDG_00996"/>
<dbReference type="EMBL" id="LTDL01000042">
    <property type="protein sequence ID" value="OAG28857.1"/>
    <property type="molecule type" value="Genomic_DNA"/>
</dbReference>
<dbReference type="SUPFAM" id="SSF54791">
    <property type="entry name" value="Eukaryotic type KH-domain (KH-domain type I)"/>
    <property type="match status" value="2"/>
</dbReference>
<keyword evidence="1" id="KW-0694">RNA-binding</keyword>
<evidence type="ECO:0000259" key="2">
    <source>
        <dbReference type="SMART" id="SM00322"/>
    </source>
</evidence>
<dbReference type="OrthoDB" id="2196204at2759"/>
<feature type="domain" description="K Homology" evidence="2">
    <location>
        <begin position="387"/>
        <end position="455"/>
    </location>
</feature>
<dbReference type="SMART" id="SM00322">
    <property type="entry name" value="KH"/>
    <property type="match status" value="1"/>
</dbReference>
<reference evidence="3 4" key="1">
    <citation type="submission" date="2016-02" db="EMBL/GenBank/DDBJ databases">
        <title>Discovery of a natural microsporidian pathogen with a broad tissue tropism in Caenorhabditis elegans.</title>
        <authorList>
            <person name="Luallen R.J."/>
            <person name="Reinke A.W."/>
            <person name="Tong L."/>
            <person name="Botts M.R."/>
            <person name="Felix M.-A."/>
            <person name="Troemel E.R."/>
        </authorList>
    </citation>
    <scope>NUCLEOTIDE SEQUENCE [LARGE SCALE GENOMIC DNA]</scope>
    <source>
        <strain evidence="3 4">JUm2807</strain>
    </source>
</reference>
<dbReference type="Pfam" id="PF00013">
    <property type="entry name" value="KH_1"/>
    <property type="match status" value="1"/>
</dbReference>
<evidence type="ECO:0000313" key="3">
    <source>
        <dbReference type="EMBL" id="OAG28857.1"/>
    </source>
</evidence>
<evidence type="ECO:0000313" key="4">
    <source>
        <dbReference type="Proteomes" id="UP000185944"/>
    </source>
</evidence>
<dbReference type="GO" id="GO:0003723">
    <property type="term" value="F:RNA binding"/>
    <property type="evidence" value="ECO:0007669"/>
    <property type="project" value="UniProtKB-UniRule"/>
</dbReference>
<dbReference type="AlphaFoldDB" id="A0A177EAA4"/>
<protein>
    <recommendedName>
        <fullName evidence="2">K Homology domain-containing protein</fullName>
    </recommendedName>
</protein>
<dbReference type="InterPro" id="IPR004087">
    <property type="entry name" value="KH_dom"/>
</dbReference>
<accession>A0A177EAA4</accession>
<keyword evidence="4" id="KW-1185">Reference proteome</keyword>
<dbReference type="Gene3D" id="3.30.1370.10">
    <property type="entry name" value="K Homology domain, type 1"/>
    <property type="match status" value="1"/>
</dbReference>
<comment type="caution">
    <text evidence="3">The sequence shown here is derived from an EMBL/GenBank/DDBJ whole genome shotgun (WGS) entry which is preliminary data.</text>
</comment>
<dbReference type="InterPro" id="IPR004088">
    <property type="entry name" value="KH_dom_type_1"/>
</dbReference>
<dbReference type="PROSITE" id="PS50084">
    <property type="entry name" value="KH_TYPE_1"/>
    <property type="match status" value="1"/>
</dbReference>